<dbReference type="SUPFAM" id="SSF52540">
    <property type="entry name" value="P-loop containing nucleoside triphosphate hydrolases"/>
    <property type="match status" value="2"/>
</dbReference>
<keyword evidence="4 10" id="KW-0808">Transferase</keyword>
<feature type="binding site" evidence="10">
    <location>
        <begin position="10"/>
        <end position="17"/>
    </location>
    <ligand>
        <name>ATP</name>
        <dbReference type="ChEBI" id="CHEBI:30616"/>
    </ligand>
</feature>
<evidence type="ECO:0000256" key="4">
    <source>
        <dbReference type="ARBA" id="ARBA00022679"/>
    </source>
</evidence>
<keyword evidence="8 10" id="KW-0460">Magnesium</keyword>
<comment type="similarity">
    <text evidence="3 10 13">Belongs to the IPP transferase family.</text>
</comment>
<comment type="catalytic activity">
    <reaction evidence="9 10 11">
        <text>adenosine(37) in tRNA + dimethylallyl diphosphate = N(6)-dimethylallyladenosine(37) in tRNA + diphosphate</text>
        <dbReference type="Rhea" id="RHEA:26482"/>
        <dbReference type="Rhea" id="RHEA-COMP:10162"/>
        <dbReference type="Rhea" id="RHEA-COMP:10375"/>
        <dbReference type="ChEBI" id="CHEBI:33019"/>
        <dbReference type="ChEBI" id="CHEBI:57623"/>
        <dbReference type="ChEBI" id="CHEBI:74411"/>
        <dbReference type="ChEBI" id="CHEBI:74415"/>
        <dbReference type="EC" id="2.5.1.75"/>
    </reaction>
</comment>
<evidence type="ECO:0000256" key="5">
    <source>
        <dbReference type="ARBA" id="ARBA00022694"/>
    </source>
</evidence>
<accession>A0ABS2Q7Z3</accession>
<protein>
    <recommendedName>
        <fullName evidence="10">tRNA dimethylallyltransferase</fullName>
        <ecNumber evidence="10">2.5.1.75</ecNumber>
    </recommendedName>
    <alternativeName>
        <fullName evidence="10">Dimethylallyl diphosphate:tRNA dimethylallyltransferase</fullName>
        <shortName evidence="10">DMAPP:tRNA dimethylallyltransferase</shortName>
        <shortName evidence="10">DMATase</shortName>
    </alternativeName>
    <alternativeName>
        <fullName evidence="10">Isopentenyl-diphosphate:tRNA isopentenyltransferase</fullName>
        <shortName evidence="10">IPP transferase</shortName>
        <shortName evidence="10">IPPT</shortName>
        <shortName evidence="10">IPTase</shortName>
    </alternativeName>
</protein>
<dbReference type="NCBIfam" id="TIGR00174">
    <property type="entry name" value="miaA"/>
    <property type="match status" value="1"/>
</dbReference>
<feature type="site" description="Interaction with substrate tRNA" evidence="10">
    <location>
        <position position="124"/>
    </location>
</feature>
<gene>
    <name evidence="10" type="primary">miaA</name>
    <name evidence="14" type="ORF">JOC27_000528</name>
</gene>
<dbReference type="Proteomes" id="UP000823201">
    <property type="component" value="Unassembled WGS sequence"/>
</dbReference>
<evidence type="ECO:0000256" key="8">
    <source>
        <dbReference type="ARBA" id="ARBA00022842"/>
    </source>
</evidence>
<keyword evidence="15" id="KW-1185">Reference proteome</keyword>
<evidence type="ECO:0000256" key="1">
    <source>
        <dbReference type="ARBA" id="ARBA00001946"/>
    </source>
</evidence>
<comment type="subunit">
    <text evidence="10">Monomer.</text>
</comment>
<comment type="caution">
    <text evidence="10">Lacks conserved residue(s) required for the propagation of feature annotation.</text>
</comment>
<comment type="cofactor">
    <cofactor evidence="1 10">
        <name>Mg(2+)</name>
        <dbReference type="ChEBI" id="CHEBI:18420"/>
    </cofactor>
</comment>
<evidence type="ECO:0000256" key="10">
    <source>
        <dbReference type="HAMAP-Rule" id="MF_00185"/>
    </source>
</evidence>
<dbReference type="Gene3D" id="1.10.20.140">
    <property type="match status" value="1"/>
</dbReference>
<organism evidence="14 15">
    <name type="scientific">Sporolactobacillus spathodeae</name>
    <dbReference type="NCBI Taxonomy" id="1465502"/>
    <lineage>
        <taxon>Bacteria</taxon>
        <taxon>Bacillati</taxon>
        <taxon>Bacillota</taxon>
        <taxon>Bacilli</taxon>
        <taxon>Bacillales</taxon>
        <taxon>Sporolactobacillaceae</taxon>
        <taxon>Sporolactobacillus</taxon>
    </lineage>
</organism>
<dbReference type="PANTHER" id="PTHR11088:SF60">
    <property type="entry name" value="TRNA DIMETHYLALLYLTRANSFERASE"/>
    <property type="match status" value="1"/>
</dbReference>
<evidence type="ECO:0000256" key="9">
    <source>
        <dbReference type="ARBA" id="ARBA00049563"/>
    </source>
</evidence>
<reference evidence="14 15" key="1">
    <citation type="submission" date="2021-01" db="EMBL/GenBank/DDBJ databases">
        <title>Genomic Encyclopedia of Type Strains, Phase IV (KMG-IV): sequencing the most valuable type-strain genomes for metagenomic binning, comparative biology and taxonomic classification.</title>
        <authorList>
            <person name="Goeker M."/>
        </authorList>
    </citation>
    <scope>NUCLEOTIDE SEQUENCE [LARGE SCALE GENOMIC DNA]</scope>
    <source>
        <strain evidence="14 15">DSM 100968</strain>
    </source>
</reference>
<evidence type="ECO:0000256" key="3">
    <source>
        <dbReference type="ARBA" id="ARBA00005842"/>
    </source>
</evidence>
<keyword evidence="5 10" id="KW-0819">tRNA processing</keyword>
<evidence type="ECO:0000256" key="12">
    <source>
        <dbReference type="RuleBase" id="RU003784"/>
    </source>
</evidence>
<dbReference type="InterPro" id="IPR027417">
    <property type="entry name" value="P-loop_NTPase"/>
</dbReference>
<dbReference type="EMBL" id="JAFBEV010000003">
    <property type="protein sequence ID" value="MBM7657087.1"/>
    <property type="molecule type" value="Genomic_DNA"/>
</dbReference>
<dbReference type="InterPro" id="IPR018022">
    <property type="entry name" value="IPT"/>
</dbReference>
<evidence type="ECO:0000313" key="14">
    <source>
        <dbReference type="EMBL" id="MBM7657087.1"/>
    </source>
</evidence>
<comment type="function">
    <text evidence="2 10 12">Catalyzes the transfer of a dimethylallyl group onto the adenine at position 37 in tRNAs that read codons beginning with uridine, leading to the formation of N6-(dimethylallyl)adenosine (i(6)A).</text>
</comment>
<evidence type="ECO:0000256" key="6">
    <source>
        <dbReference type="ARBA" id="ARBA00022741"/>
    </source>
</evidence>
<evidence type="ECO:0000256" key="13">
    <source>
        <dbReference type="RuleBase" id="RU003785"/>
    </source>
</evidence>
<dbReference type="Pfam" id="PF01715">
    <property type="entry name" value="IPPT"/>
    <property type="match status" value="1"/>
</dbReference>
<evidence type="ECO:0000256" key="2">
    <source>
        <dbReference type="ARBA" id="ARBA00003213"/>
    </source>
</evidence>
<keyword evidence="7 10" id="KW-0067">ATP-binding</keyword>
<sequence>MKQKVIAIVGPTAVGKTKMGVYLAKRLDGEVINGDASQIYREMSIGTAKATAEEMDGVPHHLLDICDPSETYTAADYQRDARQTIERLGSHKKQPILVGGTGFYIKAALYSYRFSDIKADKAYRQQLEQYVQVNGAEALHAKLAQVDPMAASKIHPHNAIRVIRALEVYQLTGIPFSKQQQQVSDQPIYPVVFIGLTMPREILYQRIDRRVDKMMEAGLLKEVQQLYDQGLAGSQALQAIGYKEFFPYFEGKQSLEASIDQLKKNSRHYAKRQFTWFRGQMQVKWFDMTHAEDCFSQHAEDVLSYIIQQQKNV</sequence>
<evidence type="ECO:0000313" key="15">
    <source>
        <dbReference type="Proteomes" id="UP000823201"/>
    </source>
</evidence>
<evidence type="ECO:0000256" key="7">
    <source>
        <dbReference type="ARBA" id="ARBA00022840"/>
    </source>
</evidence>
<feature type="binding site" evidence="10">
    <location>
        <begin position="12"/>
        <end position="17"/>
    </location>
    <ligand>
        <name>substrate</name>
    </ligand>
</feature>
<proteinExistence type="inferred from homology"/>
<dbReference type="PANTHER" id="PTHR11088">
    <property type="entry name" value="TRNA DIMETHYLALLYLTRANSFERASE"/>
    <property type="match status" value="1"/>
</dbReference>
<dbReference type="HAMAP" id="MF_00185">
    <property type="entry name" value="IPP_trans"/>
    <property type="match status" value="1"/>
</dbReference>
<dbReference type="RefSeq" id="WP_205005445.1">
    <property type="nucleotide sequence ID" value="NZ_CBCRXA010000003.1"/>
</dbReference>
<comment type="caution">
    <text evidence="14">The sequence shown here is derived from an EMBL/GenBank/DDBJ whole genome shotgun (WGS) entry which is preliminary data.</text>
</comment>
<keyword evidence="6 10" id="KW-0547">Nucleotide-binding</keyword>
<name>A0ABS2Q7Z3_9BACL</name>
<dbReference type="EC" id="2.5.1.75" evidence="10"/>
<feature type="site" description="Interaction with substrate tRNA" evidence="10">
    <location>
        <position position="101"/>
    </location>
</feature>
<dbReference type="GO" id="GO:0052381">
    <property type="term" value="F:tRNA dimethylallyltransferase activity"/>
    <property type="evidence" value="ECO:0007669"/>
    <property type="project" value="UniProtKB-EC"/>
</dbReference>
<dbReference type="InterPro" id="IPR039657">
    <property type="entry name" value="Dimethylallyltransferase"/>
</dbReference>
<evidence type="ECO:0000256" key="11">
    <source>
        <dbReference type="RuleBase" id="RU003783"/>
    </source>
</evidence>
<dbReference type="Gene3D" id="3.40.50.300">
    <property type="entry name" value="P-loop containing nucleotide triphosphate hydrolases"/>
    <property type="match status" value="1"/>
</dbReference>